<keyword evidence="4" id="KW-1185">Reference proteome</keyword>
<feature type="domain" description="DUF1985" evidence="2">
    <location>
        <begin position="17"/>
        <end position="56"/>
    </location>
</feature>
<name>A0A2P5F951_TREOI</name>
<dbReference type="OrthoDB" id="1680482at2759"/>
<dbReference type="PANTHER" id="PTHR48449">
    <property type="entry name" value="DUF1985 DOMAIN-CONTAINING PROTEIN"/>
    <property type="match status" value="1"/>
</dbReference>
<dbReference type="EMBL" id="JXTC01000052">
    <property type="protein sequence ID" value="PON94313.1"/>
    <property type="molecule type" value="Genomic_DNA"/>
</dbReference>
<feature type="coiled-coil region" evidence="1">
    <location>
        <begin position="209"/>
        <end position="236"/>
    </location>
</feature>
<dbReference type="InterPro" id="IPR015410">
    <property type="entry name" value="DUF1985"/>
</dbReference>
<accession>A0A2P5F951</accession>
<dbReference type="AlphaFoldDB" id="A0A2P5F951"/>
<sequence>MKIMSFSGQLLHQLTLRLAKCQKKNELWFSIGQKLARFSLNEFALITGLQCGAYPEVWAYEAIPLVASKFAIKEGITVSRIIGWDAKLKPSSTEIDDVLNSNNQLIVMPVLLPRVNELTQPFFTTMASLGKDRVDEVIDQIIHDLDKEDGAFIDNMMEENGGENLDKINESEAVKVASNENIFLEDVHIIPKNSYLTRDEFETRMILIEERFQVENSQLKRTIGKLEEKIDLLIDIMLKKGGEKVGPFSDDCFHHDIEICGSGNEDIEAVIHSTARKIPDSPKTPTSLVYSDDDNFQNPSSPESCEIKFPEGRGHRFRKRSKVYRSPYTCPSKRRKLKDPIDFDPFRPLDRAKADDFCTWIKNYKPGGNCGIFAIKHIEFLSAGLILEKVTDNQIAFFRAEMATEIFALDFDP</sequence>
<evidence type="ECO:0000313" key="3">
    <source>
        <dbReference type="EMBL" id="PON94313.1"/>
    </source>
</evidence>
<organism evidence="3 4">
    <name type="scientific">Trema orientale</name>
    <name type="common">Charcoal tree</name>
    <name type="synonym">Celtis orientalis</name>
    <dbReference type="NCBI Taxonomy" id="63057"/>
    <lineage>
        <taxon>Eukaryota</taxon>
        <taxon>Viridiplantae</taxon>
        <taxon>Streptophyta</taxon>
        <taxon>Embryophyta</taxon>
        <taxon>Tracheophyta</taxon>
        <taxon>Spermatophyta</taxon>
        <taxon>Magnoliopsida</taxon>
        <taxon>eudicotyledons</taxon>
        <taxon>Gunneridae</taxon>
        <taxon>Pentapetalae</taxon>
        <taxon>rosids</taxon>
        <taxon>fabids</taxon>
        <taxon>Rosales</taxon>
        <taxon>Cannabaceae</taxon>
        <taxon>Trema</taxon>
    </lineage>
</organism>
<proteinExistence type="predicted"/>
<dbReference type="Gene3D" id="3.40.395.10">
    <property type="entry name" value="Adenoviral Proteinase, Chain A"/>
    <property type="match status" value="1"/>
</dbReference>
<comment type="caution">
    <text evidence="3">The sequence shown here is derived from an EMBL/GenBank/DDBJ whole genome shotgun (WGS) entry which is preliminary data.</text>
</comment>
<evidence type="ECO:0000256" key="1">
    <source>
        <dbReference type="SAM" id="Coils"/>
    </source>
</evidence>
<evidence type="ECO:0000259" key="2">
    <source>
        <dbReference type="Pfam" id="PF09331"/>
    </source>
</evidence>
<gene>
    <name evidence="3" type="ORF">TorRG33x02_097870</name>
</gene>
<dbReference type="Proteomes" id="UP000237000">
    <property type="component" value="Unassembled WGS sequence"/>
</dbReference>
<evidence type="ECO:0000313" key="4">
    <source>
        <dbReference type="Proteomes" id="UP000237000"/>
    </source>
</evidence>
<reference evidence="4" key="1">
    <citation type="submission" date="2016-06" db="EMBL/GenBank/DDBJ databases">
        <title>Parallel loss of symbiosis genes in relatives of nitrogen-fixing non-legume Parasponia.</title>
        <authorList>
            <person name="Van Velzen R."/>
            <person name="Holmer R."/>
            <person name="Bu F."/>
            <person name="Rutten L."/>
            <person name="Van Zeijl A."/>
            <person name="Liu W."/>
            <person name="Santuari L."/>
            <person name="Cao Q."/>
            <person name="Sharma T."/>
            <person name="Shen D."/>
            <person name="Roswanjaya Y."/>
            <person name="Wardhani T."/>
            <person name="Kalhor M.S."/>
            <person name="Jansen J."/>
            <person name="Van den Hoogen J."/>
            <person name="Gungor B."/>
            <person name="Hartog M."/>
            <person name="Hontelez J."/>
            <person name="Verver J."/>
            <person name="Yang W.-C."/>
            <person name="Schijlen E."/>
            <person name="Repin R."/>
            <person name="Schilthuizen M."/>
            <person name="Schranz E."/>
            <person name="Heidstra R."/>
            <person name="Miyata K."/>
            <person name="Fedorova E."/>
            <person name="Kohlen W."/>
            <person name="Bisseling T."/>
            <person name="Smit S."/>
            <person name="Geurts R."/>
        </authorList>
    </citation>
    <scope>NUCLEOTIDE SEQUENCE [LARGE SCALE GENOMIC DNA]</scope>
    <source>
        <strain evidence="4">cv. RG33-2</strain>
    </source>
</reference>
<keyword evidence="1" id="KW-0175">Coiled coil</keyword>
<dbReference type="InParanoid" id="A0A2P5F951"/>
<dbReference type="PANTHER" id="PTHR48449:SF1">
    <property type="entry name" value="DUF1985 DOMAIN-CONTAINING PROTEIN"/>
    <property type="match status" value="1"/>
</dbReference>
<protein>
    <recommendedName>
        <fullName evidence="2">DUF1985 domain-containing protein</fullName>
    </recommendedName>
</protein>
<dbReference type="Pfam" id="PF09331">
    <property type="entry name" value="DUF1985"/>
    <property type="match status" value="1"/>
</dbReference>